<comment type="caution">
    <text evidence="1">The sequence shown here is derived from an EMBL/GenBank/DDBJ whole genome shotgun (WGS) entry which is preliminary data.</text>
</comment>
<evidence type="ECO:0000313" key="1">
    <source>
        <dbReference type="EMBL" id="TNN60144.1"/>
    </source>
</evidence>
<dbReference type="Proteomes" id="UP000314294">
    <property type="component" value="Unassembled WGS sequence"/>
</dbReference>
<reference evidence="1 2" key="1">
    <citation type="submission" date="2019-03" db="EMBL/GenBank/DDBJ databases">
        <title>First draft genome of Liparis tanakae, snailfish: a comprehensive survey of snailfish specific genes.</title>
        <authorList>
            <person name="Kim W."/>
            <person name="Song I."/>
            <person name="Jeong J.-H."/>
            <person name="Kim D."/>
            <person name="Kim S."/>
            <person name="Ryu S."/>
            <person name="Song J.Y."/>
            <person name="Lee S.K."/>
        </authorList>
    </citation>
    <scope>NUCLEOTIDE SEQUENCE [LARGE SCALE GENOMIC DNA]</scope>
    <source>
        <tissue evidence="1">Muscle</tissue>
    </source>
</reference>
<proteinExistence type="predicted"/>
<evidence type="ECO:0000313" key="2">
    <source>
        <dbReference type="Proteomes" id="UP000314294"/>
    </source>
</evidence>
<dbReference type="AlphaFoldDB" id="A0A4Z2H5M8"/>
<dbReference type="EMBL" id="SRLO01000340">
    <property type="protein sequence ID" value="TNN60144.1"/>
    <property type="molecule type" value="Genomic_DNA"/>
</dbReference>
<sequence length="168" mass="18112">MKETVSSEVWRWTHQEPCGVVEAGSAEEGWSLWSWITRRAEGLRLASELDGVASAVTSHTARLPLLTPPPPPDVASAPVCTAGRLGDRRATAVTMAESSESSFSFRCKRTWRLDCGDHTETRGAAWSPHNFAGALPRTPGVTCGGAQSTGGLRRPVTDRCCVQIQVHD</sequence>
<name>A0A4Z2H5M8_9TELE</name>
<gene>
    <name evidence="1" type="ORF">EYF80_029696</name>
</gene>
<accession>A0A4Z2H5M8</accession>
<protein>
    <submittedName>
        <fullName evidence="1">Uncharacterized protein</fullName>
    </submittedName>
</protein>
<keyword evidence="2" id="KW-1185">Reference proteome</keyword>
<organism evidence="1 2">
    <name type="scientific">Liparis tanakae</name>
    <name type="common">Tanaka's snailfish</name>
    <dbReference type="NCBI Taxonomy" id="230148"/>
    <lineage>
        <taxon>Eukaryota</taxon>
        <taxon>Metazoa</taxon>
        <taxon>Chordata</taxon>
        <taxon>Craniata</taxon>
        <taxon>Vertebrata</taxon>
        <taxon>Euteleostomi</taxon>
        <taxon>Actinopterygii</taxon>
        <taxon>Neopterygii</taxon>
        <taxon>Teleostei</taxon>
        <taxon>Neoteleostei</taxon>
        <taxon>Acanthomorphata</taxon>
        <taxon>Eupercaria</taxon>
        <taxon>Perciformes</taxon>
        <taxon>Cottioidei</taxon>
        <taxon>Cottales</taxon>
        <taxon>Liparidae</taxon>
        <taxon>Liparis</taxon>
    </lineage>
</organism>